<evidence type="ECO:0000256" key="6">
    <source>
        <dbReference type="ARBA" id="ARBA00023136"/>
    </source>
</evidence>
<comment type="subcellular location">
    <subcellularLocation>
        <location evidence="1">Cell membrane</location>
        <topology evidence="1">Multi-pass membrane protein</topology>
    </subcellularLocation>
</comment>
<evidence type="ECO:0000256" key="1">
    <source>
        <dbReference type="ARBA" id="ARBA00004651"/>
    </source>
</evidence>
<dbReference type="Proteomes" id="UP000664701">
    <property type="component" value="Chromosome"/>
</dbReference>
<dbReference type="RefSeq" id="WP_339076342.1">
    <property type="nucleotide sequence ID" value="NZ_CP147251.1"/>
</dbReference>
<dbReference type="PANTHER" id="PTHR32089:SF114">
    <property type="entry name" value="METHYL-ACCEPTING CHEMOTAXIS PROTEIN MCPB"/>
    <property type="match status" value="1"/>
</dbReference>
<evidence type="ECO:0000256" key="8">
    <source>
        <dbReference type="PROSITE-ProRule" id="PRU00284"/>
    </source>
</evidence>
<evidence type="ECO:0000256" key="2">
    <source>
        <dbReference type="ARBA" id="ARBA00022475"/>
    </source>
</evidence>
<evidence type="ECO:0000256" key="9">
    <source>
        <dbReference type="SAM" id="Phobius"/>
    </source>
</evidence>
<dbReference type="PROSITE" id="PS50111">
    <property type="entry name" value="CHEMOTAXIS_TRANSDUC_2"/>
    <property type="match status" value="1"/>
</dbReference>
<evidence type="ECO:0000256" key="3">
    <source>
        <dbReference type="ARBA" id="ARBA00022500"/>
    </source>
</evidence>
<evidence type="ECO:0000313" key="11">
    <source>
        <dbReference type="EMBL" id="WYJ76279.1"/>
    </source>
</evidence>
<dbReference type="PANTHER" id="PTHR32089">
    <property type="entry name" value="METHYL-ACCEPTING CHEMOTAXIS PROTEIN MCPB"/>
    <property type="match status" value="1"/>
</dbReference>
<sequence>MKKGQKSIGTIILMVLILLALIPILIMLFSSYNITTNLLQERNHVTQVSTTRAVITEKDTLLNKTRERFEEISKMPNFQNDFDLAKIYETMELVTYGDTEIKGMTFATSDDKFTSLSDLPSDFKPSTRPWFQAAVEKNGESVWSPPYENAAVEKNYLTTVSKVVTNKNGDWGVLSMNVSYDGISQLLSDLTVGRTGSITLISDSGIIVADIDPARIGEDISKTKIFKEISDPSRNEGSIAINEDGIANIYFDKGREGSQSFVYAAIDEDEYAVEIQALIRNSIIIAVIITIIVIFFAFFVRNVIKEIIAVFEEYFNELKNGTYRKIKKADKQKGTGINILSKARRYVYPDKHGTEIHRLAASYNDMIDGTAGLVKQVRQESDHVATMSESLFELSQQTSSATSEVTETITGIAEVTGTQAQETERSVSQLQQLSDVVQELTTNVTTMNDQSQESSSINQQSMTVMNEVNTSWQHEMNQMEILVDSMNGMNQSIQAINQIINVINDISYQTNLLALNASIEAARAGESGKGFAVVASEIRQLAEQSKNSTKEIESIIATIQGQSSEMVNQASRSLDGGEKQTRLIEQAIASSKEVYTRSAAMIEGIREIENSTNRIVNIQNIVLENLESISASTEENAAGTQEVSANAEEVLATMEEFVGHVSDLKGISDVLKQKMNNITVID</sequence>
<proteinExistence type="predicted"/>
<name>A0ABZ2SQX8_9ENTE</name>
<evidence type="ECO:0000256" key="7">
    <source>
        <dbReference type="ARBA" id="ARBA00023224"/>
    </source>
</evidence>
<keyword evidence="4 9" id="KW-0812">Transmembrane</keyword>
<keyword evidence="3" id="KW-0145">Chemotaxis</keyword>
<evidence type="ECO:0000256" key="4">
    <source>
        <dbReference type="ARBA" id="ARBA00022692"/>
    </source>
</evidence>
<keyword evidence="12" id="KW-1185">Reference proteome</keyword>
<dbReference type="Gene3D" id="3.30.450.20">
    <property type="entry name" value="PAS domain"/>
    <property type="match status" value="2"/>
</dbReference>
<dbReference type="InterPro" id="IPR033479">
    <property type="entry name" value="dCache_1"/>
</dbReference>
<dbReference type="SMART" id="SM00283">
    <property type="entry name" value="MA"/>
    <property type="match status" value="1"/>
</dbReference>
<dbReference type="InterPro" id="IPR004089">
    <property type="entry name" value="MCPsignal_dom"/>
</dbReference>
<keyword evidence="2" id="KW-1003">Cell membrane</keyword>
<accession>A0ABZ2SQX8</accession>
<reference evidence="11 12" key="2">
    <citation type="submission" date="2024-03" db="EMBL/GenBank/DDBJ databases">
        <title>The Genome Sequence of Enterococcus sp. DIV2402.</title>
        <authorList>
            <consortium name="The Broad Institute Genomics Platform"/>
            <consortium name="The Broad Institute Microbial Omics Core"/>
            <consortium name="The Broad Institute Genomic Center for Infectious Diseases"/>
            <person name="Earl A."/>
            <person name="Manson A."/>
            <person name="Gilmore M."/>
            <person name="Schwartman J."/>
            <person name="Shea T."/>
            <person name="Abouelleil A."/>
            <person name="Cao P."/>
            <person name="Chapman S."/>
            <person name="Cusick C."/>
            <person name="Young S."/>
            <person name="Neafsey D."/>
            <person name="Nusbaum C."/>
            <person name="Birren B."/>
        </authorList>
    </citation>
    <scope>NUCLEOTIDE SEQUENCE [LARGE SCALE GENOMIC DNA]</scope>
    <source>
        <strain evidence="11 12">DIV2402</strain>
    </source>
</reference>
<dbReference type="Pfam" id="PF00015">
    <property type="entry name" value="MCPsignal"/>
    <property type="match status" value="1"/>
</dbReference>
<evidence type="ECO:0000256" key="5">
    <source>
        <dbReference type="ARBA" id="ARBA00022989"/>
    </source>
</evidence>
<keyword evidence="5 9" id="KW-1133">Transmembrane helix</keyword>
<dbReference type="Pfam" id="PF02743">
    <property type="entry name" value="dCache_1"/>
    <property type="match status" value="1"/>
</dbReference>
<protein>
    <submittedName>
        <fullName evidence="11">Methyl-accepting chemotaxis protein</fullName>
    </submittedName>
</protein>
<gene>
    <name evidence="11" type="ORF">DOK78_000905</name>
</gene>
<keyword evidence="6 9" id="KW-0472">Membrane</keyword>
<feature type="transmembrane region" description="Helical" evidence="9">
    <location>
        <begin position="12"/>
        <end position="32"/>
    </location>
</feature>
<keyword evidence="7 8" id="KW-0807">Transducer</keyword>
<feature type="transmembrane region" description="Helical" evidence="9">
    <location>
        <begin position="283"/>
        <end position="304"/>
    </location>
</feature>
<dbReference type="EMBL" id="CP147251">
    <property type="protein sequence ID" value="WYJ76279.1"/>
    <property type="molecule type" value="Genomic_DNA"/>
</dbReference>
<evidence type="ECO:0000259" key="10">
    <source>
        <dbReference type="PROSITE" id="PS50111"/>
    </source>
</evidence>
<dbReference type="CDD" id="cd18774">
    <property type="entry name" value="PDC2_HK_sensor"/>
    <property type="match status" value="1"/>
</dbReference>
<reference evidence="11 12" key="1">
    <citation type="submission" date="2021-03" db="EMBL/GenBank/DDBJ databases">
        <authorList>
            <person name="Gilmore M.S."/>
            <person name="Schwartzman J."/>
            <person name="Van Tyne D."/>
            <person name="Martin M."/>
            <person name="Earl A.M."/>
            <person name="Manson A.L."/>
            <person name="Straub T."/>
            <person name="Salamzade R."/>
            <person name="Saavedra J."/>
            <person name="Lebreton F."/>
            <person name="Prichula J."/>
            <person name="Schaufler K."/>
            <person name="Gaca A."/>
            <person name="Sgardioli B."/>
            <person name="Wagenaar J."/>
            <person name="Strong T."/>
        </authorList>
    </citation>
    <scope>NUCLEOTIDE SEQUENCE [LARGE SCALE GENOMIC DNA]</scope>
    <source>
        <strain evidence="11 12">DIV2402</strain>
    </source>
</reference>
<dbReference type="InterPro" id="IPR029151">
    <property type="entry name" value="Sensor-like_sf"/>
</dbReference>
<dbReference type="SUPFAM" id="SSF58104">
    <property type="entry name" value="Methyl-accepting chemotaxis protein (MCP) signaling domain"/>
    <property type="match status" value="1"/>
</dbReference>
<feature type="domain" description="Methyl-accepting transducer" evidence="10">
    <location>
        <begin position="394"/>
        <end position="651"/>
    </location>
</feature>
<dbReference type="Gene3D" id="1.10.287.950">
    <property type="entry name" value="Methyl-accepting chemotaxis protein"/>
    <property type="match status" value="1"/>
</dbReference>
<organism evidence="11 12">
    <name type="scientific">Candidatus Enterococcus lowellii</name>
    <dbReference type="NCBI Taxonomy" id="2230877"/>
    <lineage>
        <taxon>Bacteria</taxon>
        <taxon>Bacillati</taxon>
        <taxon>Bacillota</taxon>
        <taxon>Bacilli</taxon>
        <taxon>Lactobacillales</taxon>
        <taxon>Enterococcaceae</taxon>
        <taxon>Enterococcus</taxon>
    </lineage>
</organism>
<evidence type="ECO:0000313" key="12">
    <source>
        <dbReference type="Proteomes" id="UP000664701"/>
    </source>
</evidence>
<dbReference type="SUPFAM" id="SSF103190">
    <property type="entry name" value="Sensory domain-like"/>
    <property type="match status" value="1"/>
</dbReference>